<dbReference type="InterPro" id="IPR027417">
    <property type="entry name" value="P-loop_NTPase"/>
</dbReference>
<reference evidence="3 4" key="1">
    <citation type="submission" date="2019-02" db="EMBL/GenBank/DDBJ databases">
        <title>Genome sequencing of the rare red list fungi Antrodiella citrinella (Flaviporus citrinellus).</title>
        <authorList>
            <person name="Buettner E."/>
            <person name="Kellner H."/>
        </authorList>
    </citation>
    <scope>NUCLEOTIDE SEQUENCE [LARGE SCALE GENOMIC DNA]</scope>
    <source>
        <strain evidence="3 4">DSM 108506</strain>
    </source>
</reference>
<dbReference type="AlphaFoldDB" id="A0A4S4N1A1"/>
<evidence type="ECO:0000313" key="3">
    <source>
        <dbReference type="EMBL" id="THH31491.1"/>
    </source>
</evidence>
<dbReference type="Gene3D" id="3.40.50.300">
    <property type="entry name" value="P-loop containing nucleotide triphosphate hydrolases"/>
    <property type="match status" value="1"/>
</dbReference>
<keyword evidence="4" id="KW-1185">Reference proteome</keyword>
<dbReference type="OrthoDB" id="2611327at2759"/>
<organism evidence="3 4">
    <name type="scientific">Antrodiella citrinella</name>
    <dbReference type="NCBI Taxonomy" id="2447956"/>
    <lineage>
        <taxon>Eukaryota</taxon>
        <taxon>Fungi</taxon>
        <taxon>Dikarya</taxon>
        <taxon>Basidiomycota</taxon>
        <taxon>Agaricomycotina</taxon>
        <taxon>Agaricomycetes</taxon>
        <taxon>Polyporales</taxon>
        <taxon>Steccherinaceae</taxon>
        <taxon>Antrodiella</taxon>
    </lineage>
</organism>
<dbReference type="EMBL" id="SGPM01000045">
    <property type="protein sequence ID" value="THH31491.1"/>
    <property type="molecule type" value="Genomic_DNA"/>
</dbReference>
<evidence type="ECO:0000256" key="2">
    <source>
        <dbReference type="SAM" id="MobiDB-lite"/>
    </source>
</evidence>
<feature type="compositionally biased region" description="Low complexity" evidence="2">
    <location>
        <begin position="284"/>
        <end position="302"/>
    </location>
</feature>
<feature type="region of interest" description="Disordered" evidence="2">
    <location>
        <begin position="224"/>
        <end position="302"/>
    </location>
</feature>
<protein>
    <recommendedName>
        <fullName evidence="5">G domain-containing protein</fullName>
    </recommendedName>
</protein>
<gene>
    <name evidence="3" type="ORF">EUX98_g2691</name>
</gene>
<proteinExistence type="predicted"/>
<evidence type="ECO:0000256" key="1">
    <source>
        <dbReference type="SAM" id="Coils"/>
    </source>
</evidence>
<dbReference type="SUPFAM" id="SSF52540">
    <property type="entry name" value="P-loop containing nucleoside triphosphate hydrolases"/>
    <property type="match status" value="1"/>
</dbReference>
<sequence length="546" mass="61629">MLRHMPRIFIGVVGERGTGKTSFINAIFDKPNVPGIVKTDNLSLVCTTTTKNLEGQIVTLVEGQCEEEAFWSPKDFSSMNEYVSQEFGACLSGFIVTHQMDEPDSPFRAKDHELLKQILQRQNLHTVFVVVTKYDKNNMEHRIRYDQLETRSEQYKHAVEDEGVRIIRDYDNTPQSAKLILKQLLEEVAAESKERHVRWRGDSFNPVSPNGVVQIDVEMEAPQPQRYPLPASRPAGASARPCSPPSPPPSPPSASKTAGPAWQQRWRDTSASTPKPLKSSLKNSQESPSRSQPQLQQPLVPSGSAPGWTIALMKHYMVLLKEEHAKPPAQPAANASAEMRARTAQLDAEFKLQQAQALMEFHAQWLDNLKKEKPQAIVSQAELEALTNEAEALKLRNAKLDAELMATKAQHQELIESDERTRHQLEDTKERYWELATKHKQEREALTKKAAAAEATNMKLLEKLRDANAELLQMKQAHDKTLEDFAKYKRLTIASLGRVHDRCAQQTKKYEESEQLAKAKQLVSDNTITQLVAMLQDREQLLAALT</sequence>
<accession>A0A4S4N1A1</accession>
<evidence type="ECO:0000313" key="4">
    <source>
        <dbReference type="Proteomes" id="UP000308730"/>
    </source>
</evidence>
<feature type="compositionally biased region" description="Low complexity" evidence="2">
    <location>
        <begin position="228"/>
        <end position="241"/>
    </location>
</feature>
<evidence type="ECO:0008006" key="5">
    <source>
        <dbReference type="Google" id="ProtNLM"/>
    </source>
</evidence>
<dbReference type="CDD" id="cd00882">
    <property type="entry name" value="Ras_like_GTPase"/>
    <property type="match status" value="1"/>
</dbReference>
<comment type="caution">
    <text evidence="3">The sequence shown here is derived from an EMBL/GenBank/DDBJ whole genome shotgun (WGS) entry which is preliminary data.</text>
</comment>
<keyword evidence="1" id="KW-0175">Coiled coil</keyword>
<feature type="compositionally biased region" description="Pro residues" evidence="2">
    <location>
        <begin position="242"/>
        <end position="252"/>
    </location>
</feature>
<feature type="coiled-coil region" evidence="1">
    <location>
        <begin position="376"/>
        <end position="484"/>
    </location>
</feature>
<name>A0A4S4N1A1_9APHY</name>
<dbReference type="Proteomes" id="UP000308730">
    <property type="component" value="Unassembled WGS sequence"/>
</dbReference>